<dbReference type="CDD" id="cd01004">
    <property type="entry name" value="PBP2_MidA_like"/>
    <property type="match status" value="1"/>
</dbReference>
<organism evidence="5 6">
    <name type="scientific">Halotalea alkalilenta</name>
    <dbReference type="NCBI Taxonomy" id="376489"/>
    <lineage>
        <taxon>Bacteria</taxon>
        <taxon>Pseudomonadati</taxon>
        <taxon>Pseudomonadota</taxon>
        <taxon>Gammaproteobacteria</taxon>
        <taxon>Oceanospirillales</taxon>
        <taxon>Halomonadaceae</taxon>
        <taxon>Halotalea</taxon>
    </lineage>
</organism>
<dbReference type="Gene3D" id="3.40.190.10">
    <property type="entry name" value="Periplasmic binding protein-like II"/>
    <property type="match status" value="2"/>
</dbReference>
<dbReference type="EMBL" id="CP015243">
    <property type="protein sequence ID" value="ANF56426.1"/>
    <property type="molecule type" value="Genomic_DNA"/>
</dbReference>
<dbReference type="RefSeq" id="WP_064121407.1">
    <property type="nucleotide sequence ID" value="NZ_CP015243.1"/>
</dbReference>
<accession>A0A172YBD3</accession>
<evidence type="ECO:0000256" key="3">
    <source>
        <dbReference type="SAM" id="SignalP"/>
    </source>
</evidence>
<dbReference type="PANTHER" id="PTHR35936:SF17">
    <property type="entry name" value="ARGININE-BINDING EXTRACELLULAR PROTEIN ARTP"/>
    <property type="match status" value="1"/>
</dbReference>
<protein>
    <submittedName>
        <fullName evidence="5">Amino acid ABC transporter substrate-binding protein</fullName>
    </submittedName>
</protein>
<comment type="similarity">
    <text evidence="1">Belongs to the bacterial solute-binding protein 3 family.</text>
</comment>
<dbReference type="InterPro" id="IPR001638">
    <property type="entry name" value="Solute-binding_3/MltF_N"/>
</dbReference>
<dbReference type="SMART" id="SM00062">
    <property type="entry name" value="PBPb"/>
    <property type="match status" value="1"/>
</dbReference>
<keyword evidence="2 3" id="KW-0732">Signal</keyword>
<name>A0A172YBD3_9GAMM</name>
<dbReference type="AlphaFoldDB" id="A0A172YBD3"/>
<feature type="chain" id="PRO_5008004553" evidence="3">
    <location>
        <begin position="32"/>
        <end position="273"/>
    </location>
</feature>
<dbReference type="STRING" id="376489.A5892_02225"/>
<proteinExistence type="inferred from homology"/>
<feature type="domain" description="Solute-binding protein family 3/N-terminal" evidence="4">
    <location>
        <begin position="40"/>
        <end position="269"/>
    </location>
</feature>
<gene>
    <name evidence="5" type="ORF">A5892_02225</name>
</gene>
<dbReference type="Proteomes" id="UP000077875">
    <property type="component" value="Chromosome"/>
</dbReference>
<dbReference type="PANTHER" id="PTHR35936">
    <property type="entry name" value="MEMBRANE-BOUND LYTIC MUREIN TRANSGLYCOSYLASE F"/>
    <property type="match status" value="1"/>
</dbReference>
<evidence type="ECO:0000256" key="1">
    <source>
        <dbReference type="ARBA" id="ARBA00010333"/>
    </source>
</evidence>
<sequence>MPSIPFRQIRKLCAAVSLGLAASLTLSPAQAEAPTLEPGTLKVGMDITYPPFESYDGDEVVGLDPDLARLLAQKLGTDVEFIDTRFAGLVLGLGARRFDTVISGMYIIPERLEQAQAIPYGRTGAAILVRAGAENPPTRPEDLCGMSVGLQQGTTWVAQLGELSEQYCVPNGHGPINIQEFASAPEATQAMLSNNIQAQMEIRGAALMIAERTRDRVEVSTTELIYPQTIGIFLRKDDQALHDAIVAALDELKASGDYQALLDQYGLEPPTES</sequence>
<keyword evidence="6" id="KW-1185">Reference proteome</keyword>
<evidence type="ECO:0000313" key="6">
    <source>
        <dbReference type="Proteomes" id="UP000077875"/>
    </source>
</evidence>
<dbReference type="SUPFAM" id="SSF53850">
    <property type="entry name" value="Periplasmic binding protein-like II"/>
    <property type="match status" value="1"/>
</dbReference>
<dbReference type="KEGG" id="haa:A5892_02225"/>
<feature type="signal peptide" evidence="3">
    <location>
        <begin position="1"/>
        <end position="31"/>
    </location>
</feature>
<dbReference type="Pfam" id="PF00497">
    <property type="entry name" value="SBP_bac_3"/>
    <property type="match status" value="1"/>
</dbReference>
<evidence type="ECO:0000256" key="2">
    <source>
        <dbReference type="ARBA" id="ARBA00022729"/>
    </source>
</evidence>
<reference evidence="5 6" key="1">
    <citation type="submission" date="2016-04" db="EMBL/GenBank/DDBJ databases">
        <title>Complete Genome Sequence of Halotalea alkalilenta IHB B 13600.</title>
        <authorList>
            <person name="Swarnkar M.K."/>
            <person name="Sharma A."/>
            <person name="Kaushal K."/>
            <person name="Soni R."/>
            <person name="Rana S."/>
            <person name="Singh A.K."/>
            <person name="Gulati A."/>
        </authorList>
    </citation>
    <scope>NUCLEOTIDE SEQUENCE [LARGE SCALE GENOMIC DNA]</scope>
    <source>
        <strain evidence="5 6">IHB B 13600</strain>
    </source>
</reference>
<evidence type="ECO:0000313" key="5">
    <source>
        <dbReference type="EMBL" id="ANF56426.1"/>
    </source>
</evidence>
<evidence type="ECO:0000259" key="4">
    <source>
        <dbReference type="SMART" id="SM00062"/>
    </source>
</evidence>